<evidence type="ECO:0000313" key="3">
    <source>
        <dbReference type="Proteomes" id="UP000199139"/>
    </source>
</evidence>
<organism evidence="2 3">
    <name type="scientific">Halolactibacillus miurensis</name>
    <dbReference type="NCBI Taxonomy" id="306541"/>
    <lineage>
        <taxon>Bacteria</taxon>
        <taxon>Bacillati</taxon>
        <taxon>Bacillota</taxon>
        <taxon>Bacilli</taxon>
        <taxon>Bacillales</taxon>
        <taxon>Bacillaceae</taxon>
        <taxon>Halolactibacillus</taxon>
    </lineage>
</organism>
<dbReference type="EMBL" id="FPAI01000001">
    <property type="protein sequence ID" value="SFS32000.1"/>
    <property type="molecule type" value="Genomic_DNA"/>
</dbReference>
<dbReference type="Proteomes" id="UP000199139">
    <property type="component" value="Unassembled WGS sequence"/>
</dbReference>
<protein>
    <submittedName>
        <fullName evidence="2">Uncharacterized protein</fullName>
    </submittedName>
</protein>
<accession>A0A1I6NVS9</accession>
<sequence>MKHAQQLTHFFVSIGGFHEGFFELTLDFNTRELSYSHQRKMEEPCLSILEETTITKLLEDLEHLRIKLWDTNYNAPNVLDGTSWEVILTFETYKRKKNGHQEFPEEWTDFTKCLIELINDDRITTL</sequence>
<dbReference type="STRING" id="306541.SAMN05421668_10117"/>
<dbReference type="EMBL" id="BJWJ01000025">
    <property type="protein sequence ID" value="GEM05165.1"/>
    <property type="molecule type" value="Genomic_DNA"/>
</dbReference>
<proteinExistence type="predicted"/>
<dbReference type="OrthoDB" id="4979632at2"/>
<evidence type="ECO:0000313" key="1">
    <source>
        <dbReference type="EMBL" id="GEM05165.1"/>
    </source>
</evidence>
<dbReference type="RefSeq" id="WP_062322802.1">
    <property type="nucleotide sequence ID" value="NZ_BJWJ01000025.1"/>
</dbReference>
<reference evidence="1 4" key="2">
    <citation type="submission" date="2019-07" db="EMBL/GenBank/DDBJ databases">
        <title>Whole genome shotgun sequence of Halolactibacillus miurensis NBRC 100873.</title>
        <authorList>
            <person name="Hosoyama A."/>
            <person name="Uohara A."/>
            <person name="Ohji S."/>
            <person name="Ichikawa N."/>
        </authorList>
    </citation>
    <scope>NUCLEOTIDE SEQUENCE [LARGE SCALE GENOMIC DNA]</scope>
    <source>
        <strain evidence="1 4">NBRC 100873</strain>
    </source>
</reference>
<gene>
    <name evidence="1" type="ORF">HMI01_21530</name>
    <name evidence="2" type="ORF">SAMN05421668_10117</name>
</gene>
<dbReference type="AlphaFoldDB" id="A0A1I6NVS9"/>
<keyword evidence="4" id="KW-1185">Reference proteome</keyword>
<evidence type="ECO:0000313" key="4">
    <source>
        <dbReference type="Proteomes" id="UP000321773"/>
    </source>
</evidence>
<reference evidence="2 3" key="1">
    <citation type="submission" date="2016-10" db="EMBL/GenBank/DDBJ databases">
        <authorList>
            <person name="de Groot N.N."/>
        </authorList>
    </citation>
    <scope>NUCLEOTIDE SEQUENCE [LARGE SCALE GENOMIC DNA]</scope>
    <source>
        <strain evidence="2 3">DSM 17074</strain>
    </source>
</reference>
<evidence type="ECO:0000313" key="2">
    <source>
        <dbReference type="EMBL" id="SFS32000.1"/>
    </source>
</evidence>
<name>A0A1I6NVS9_9BACI</name>
<dbReference type="Proteomes" id="UP000321773">
    <property type="component" value="Unassembled WGS sequence"/>
</dbReference>